<gene>
    <name evidence="2" type="ORF">PL9214640008</name>
</gene>
<dbReference type="EMBL" id="CZDF01000171">
    <property type="protein sequence ID" value="CUR34001.1"/>
    <property type="molecule type" value="Genomic_DNA"/>
</dbReference>
<proteinExistence type="predicted"/>
<keyword evidence="3" id="KW-1185">Reference proteome</keyword>
<evidence type="ECO:0000313" key="2">
    <source>
        <dbReference type="EMBL" id="CUR34001.1"/>
    </source>
</evidence>
<evidence type="ECO:0000259" key="1">
    <source>
        <dbReference type="Pfam" id="PF14326"/>
    </source>
</evidence>
<protein>
    <recommendedName>
        <fullName evidence="1">DUF4384 domain-containing protein</fullName>
    </recommendedName>
</protein>
<accession>A0A1J1LR14</accession>
<dbReference type="RefSeq" id="WP_072720517.1">
    <property type="nucleotide sequence ID" value="NZ_LN889812.1"/>
</dbReference>
<name>A0A1J1LR14_9CYAN</name>
<dbReference type="InterPro" id="IPR025493">
    <property type="entry name" value="DUF4384"/>
</dbReference>
<reference evidence="3" key="1">
    <citation type="submission" date="2015-10" db="EMBL/GenBank/DDBJ databases">
        <authorList>
            <person name="Regsiter A."/>
            <person name="william w."/>
        </authorList>
    </citation>
    <scope>NUCLEOTIDE SEQUENCE [LARGE SCALE GENOMIC DNA]</scope>
</reference>
<dbReference type="Proteomes" id="UP000184315">
    <property type="component" value="Unassembled WGS sequence"/>
</dbReference>
<feature type="domain" description="DUF4384" evidence="1">
    <location>
        <begin position="158"/>
        <end position="233"/>
    </location>
</feature>
<evidence type="ECO:0000313" key="3">
    <source>
        <dbReference type="Proteomes" id="UP000184315"/>
    </source>
</evidence>
<dbReference type="AlphaFoldDB" id="A0A1J1LR14"/>
<dbReference type="OrthoDB" id="462041at2"/>
<sequence length="280" mass="31736">MAVTLKLAASRLEMVDQARRKKGWTKTSEDWRKAAETSVATLKRFWMGKPIQQDTFINLCQELGLNWEDVVDTGELESSRSSTLDELWEQLSDKATRNIDGSLLEPKQLSEVDQLWQRLTAKAIVTRKMGPVLVTANLSTLGMRPRQAHHYLDTVPLNSDILFKVNLDQKGYLILLEREPSGAVCCLCPSEYAPEFCFDAGEITLPQYPPSPYPTFTATELGQEQMVAVISPKKPPLDWLEISQQEALELNQNQIKALLEYIDRNSKAEVLYTKYLVTAE</sequence>
<dbReference type="STRING" id="671072.PL9214640008"/>
<organism evidence="2 3">
    <name type="scientific">Planktothrix tepida PCC 9214</name>
    <dbReference type="NCBI Taxonomy" id="671072"/>
    <lineage>
        <taxon>Bacteria</taxon>
        <taxon>Bacillati</taxon>
        <taxon>Cyanobacteriota</taxon>
        <taxon>Cyanophyceae</taxon>
        <taxon>Oscillatoriophycideae</taxon>
        <taxon>Oscillatoriales</taxon>
        <taxon>Microcoleaceae</taxon>
        <taxon>Planktothrix</taxon>
    </lineage>
</organism>
<dbReference type="Pfam" id="PF14326">
    <property type="entry name" value="DUF4384"/>
    <property type="match status" value="1"/>
</dbReference>